<feature type="compositionally biased region" description="Basic and acidic residues" evidence="1">
    <location>
        <begin position="613"/>
        <end position="622"/>
    </location>
</feature>
<feature type="compositionally biased region" description="Low complexity" evidence="1">
    <location>
        <begin position="504"/>
        <end position="515"/>
    </location>
</feature>
<dbReference type="EMBL" id="CAMXCT010006778">
    <property type="protein sequence ID" value="CAI4019907.1"/>
    <property type="molecule type" value="Genomic_DNA"/>
</dbReference>
<evidence type="ECO:0000313" key="4">
    <source>
        <dbReference type="Proteomes" id="UP001152797"/>
    </source>
</evidence>
<feature type="compositionally biased region" description="Basic and acidic residues" evidence="1">
    <location>
        <begin position="327"/>
        <end position="375"/>
    </location>
</feature>
<dbReference type="EMBL" id="CAMXCT020006778">
    <property type="protein sequence ID" value="CAL1173282.1"/>
    <property type="molecule type" value="Genomic_DNA"/>
</dbReference>
<reference evidence="2" key="1">
    <citation type="submission" date="2022-10" db="EMBL/GenBank/DDBJ databases">
        <authorList>
            <person name="Chen Y."/>
            <person name="Dougan E. K."/>
            <person name="Chan C."/>
            <person name="Rhodes N."/>
            <person name="Thang M."/>
        </authorList>
    </citation>
    <scope>NUCLEOTIDE SEQUENCE</scope>
</reference>
<evidence type="ECO:0000313" key="3">
    <source>
        <dbReference type="EMBL" id="CAL1173282.1"/>
    </source>
</evidence>
<feature type="region of interest" description="Disordered" evidence="1">
    <location>
        <begin position="541"/>
        <end position="666"/>
    </location>
</feature>
<dbReference type="AlphaFoldDB" id="A0A9P1GS86"/>
<accession>A0A9P1GS86</accession>
<feature type="compositionally biased region" description="Low complexity" evidence="1">
    <location>
        <begin position="104"/>
        <end position="115"/>
    </location>
</feature>
<sequence>MSLTEHRTLPGVESLRDEIEAVYMRNKRGKTQEDMPNIARDGWRIRKLLGFVKMKVRREEVSEDPDFQQLCLALDPNLQEVVDAVNRKIEERSAKRKALRAQQEESSSSSTSSESADAPQPPDTHEAAAEVPSASGVVVPLASDPKKEETKEVAVEKKVQKGSVEKPSQPQVHEDVITPHRDAAPSGKPKTPVVSEATPSPKSSGSGTDLQELQKKREEIQAKLAALSRLRSSANLGANPPKDKPLPGVGANGGRISPDQVETQVQDVTELPTPEEPKGSSVSPNRSADDKRATYHNKGYVVHATTTTTNDPAEKALQSEAVPLQELSEKTKEPETHAEESTKKIEKTKPQEEPEKKTEETEPTKESKKESESKKPTTNPKPHSQKTPAQVHPRHQYFTDSEDEEPPKALTTRVDQLKMKQKKQDSGDGEEKPSSTRGRGRGPGGRGGKGRGRGRGKKNEGVDASQPVKARASGSKTDTHIDEDNKAVDKKPKTRNGKAKQDEGWAAWGTDDAWAQGWGDDGWDYNAWAWDSAAYWDAQASKHELGDPSAQEQASKSKATKSPKTLPNTNDEKNEHKEPKAEEKSKSKKRATKEVEAKKESESRKQARTSKFKGGDAADDNKPRKKRFRAAAPAEDGSASTAHETRKSKAAAAPAEPTGETSTNTVWSDVLPHSEEKRLEEIVSFIDGFKGMKEDHAYVLMRGRLQGTKACRLNVYGKRATPAVGLHCRKENKDFGHFHQQLRMPQAHPARSGKQSCRDVGTICG</sequence>
<organism evidence="2">
    <name type="scientific">Cladocopium goreaui</name>
    <dbReference type="NCBI Taxonomy" id="2562237"/>
    <lineage>
        <taxon>Eukaryota</taxon>
        <taxon>Sar</taxon>
        <taxon>Alveolata</taxon>
        <taxon>Dinophyceae</taxon>
        <taxon>Suessiales</taxon>
        <taxon>Symbiodiniaceae</taxon>
        <taxon>Cladocopium</taxon>
    </lineage>
</organism>
<dbReference type="Proteomes" id="UP001152797">
    <property type="component" value="Unassembled WGS sequence"/>
</dbReference>
<comment type="caution">
    <text evidence="2">The sequence shown here is derived from an EMBL/GenBank/DDBJ whole genome shotgun (WGS) entry which is preliminary data.</text>
</comment>
<evidence type="ECO:0000313" key="2">
    <source>
        <dbReference type="EMBL" id="CAI4019907.1"/>
    </source>
</evidence>
<keyword evidence="4" id="KW-1185">Reference proteome</keyword>
<feature type="compositionally biased region" description="Basic and acidic residues" evidence="1">
    <location>
        <begin position="212"/>
        <end position="221"/>
    </location>
</feature>
<feature type="compositionally biased region" description="Low complexity" evidence="1">
    <location>
        <begin position="554"/>
        <end position="565"/>
    </location>
</feature>
<dbReference type="EMBL" id="CAMXCT030006778">
    <property type="protein sequence ID" value="CAL4807219.1"/>
    <property type="molecule type" value="Genomic_DNA"/>
</dbReference>
<feature type="compositionally biased region" description="Basic and acidic residues" evidence="1">
    <location>
        <begin position="415"/>
        <end position="434"/>
    </location>
</feature>
<feature type="compositionally biased region" description="Low complexity" evidence="1">
    <location>
        <begin position="650"/>
        <end position="662"/>
    </location>
</feature>
<feature type="region of interest" description="Disordered" evidence="1">
    <location>
        <begin position="92"/>
        <end position="515"/>
    </location>
</feature>
<feature type="compositionally biased region" description="Basic and acidic residues" evidence="1">
    <location>
        <begin position="592"/>
        <end position="605"/>
    </location>
</feature>
<feature type="compositionally biased region" description="Basic and acidic residues" evidence="1">
    <location>
        <begin position="172"/>
        <end position="183"/>
    </location>
</feature>
<gene>
    <name evidence="2" type="ORF">C1SCF055_LOCUS44365</name>
</gene>
<feature type="compositionally biased region" description="Basic and acidic residues" evidence="1">
    <location>
        <begin position="144"/>
        <end position="159"/>
    </location>
</feature>
<feature type="compositionally biased region" description="Basic and acidic residues" evidence="1">
    <location>
        <begin position="570"/>
        <end position="585"/>
    </location>
</feature>
<name>A0A9P1GS86_9DINO</name>
<dbReference type="OrthoDB" id="421255at2759"/>
<feature type="compositionally biased region" description="Polar residues" evidence="1">
    <location>
        <begin position="197"/>
        <end position="211"/>
    </location>
</feature>
<proteinExistence type="predicted"/>
<feature type="compositionally biased region" description="Basic and acidic residues" evidence="1">
    <location>
        <begin position="477"/>
        <end position="491"/>
    </location>
</feature>
<evidence type="ECO:0000256" key="1">
    <source>
        <dbReference type="SAM" id="MobiDB-lite"/>
    </source>
</evidence>
<protein>
    <submittedName>
        <fullName evidence="2">Uncharacterized protein</fullName>
    </submittedName>
</protein>
<reference evidence="3" key="2">
    <citation type="submission" date="2024-04" db="EMBL/GenBank/DDBJ databases">
        <authorList>
            <person name="Chen Y."/>
            <person name="Shah S."/>
            <person name="Dougan E. K."/>
            <person name="Thang M."/>
            <person name="Chan C."/>
        </authorList>
    </citation>
    <scope>NUCLEOTIDE SEQUENCE [LARGE SCALE GENOMIC DNA]</scope>
</reference>